<feature type="region of interest" description="Disordered" evidence="1">
    <location>
        <begin position="55"/>
        <end position="80"/>
    </location>
</feature>
<organism evidence="2 3">
    <name type="scientific">Nitzschia inconspicua</name>
    <dbReference type="NCBI Taxonomy" id="303405"/>
    <lineage>
        <taxon>Eukaryota</taxon>
        <taxon>Sar</taxon>
        <taxon>Stramenopiles</taxon>
        <taxon>Ochrophyta</taxon>
        <taxon>Bacillariophyta</taxon>
        <taxon>Bacillariophyceae</taxon>
        <taxon>Bacillariophycidae</taxon>
        <taxon>Bacillariales</taxon>
        <taxon>Bacillariaceae</taxon>
        <taxon>Nitzschia</taxon>
    </lineage>
</organism>
<comment type="caution">
    <text evidence="2">The sequence shown here is derived from an EMBL/GenBank/DDBJ whole genome shotgun (WGS) entry which is preliminary data.</text>
</comment>
<reference evidence="2" key="1">
    <citation type="journal article" date="2021" name="Sci. Rep.">
        <title>Diploid genomic architecture of Nitzschia inconspicua, an elite biomass production diatom.</title>
        <authorList>
            <person name="Oliver A."/>
            <person name="Podell S."/>
            <person name="Pinowska A."/>
            <person name="Traller J.C."/>
            <person name="Smith S.R."/>
            <person name="McClure R."/>
            <person name="Beliaev A."/>
            <person name="Bohutskyi P."/>
            <person name="Hill E.A."/>
            <person name="Rabines A."/>
            <person name="Zheng H."/>
            <person name="Allen L.Z."/>
            <person name="Kuo A."/>
            <person name="Grigoriev I.V."/>
            <person name="Allen A.E."/>
            <person name="Hazlebeck D."/>
            <person name="Allen E.E."/>
        </authorList>
    </citation>
    <scope>NUCLEOTIDE SEQUENCE</scope>
    <source>
        <strain evidence="2">Hildebrandi</strain>
    </source>
</reference>
<evidence type="ECO:0000256" key="1">
    <source>
        <dbReference type="SAM" id="MobiDB-lite"/>
    </source>
</evidence>
<proteinExistence type="predicted"/>
<dbReference type="Proteomes" id="UP000693970">
    <property type="component" value="Unassembled WGS sequence"/>
</dbReference>
<name>A0A9K3LS68_9STRA</name>
<reference evidence="2" key="2">
    <citation type="submission" date="2021-04" db="EMBL/GenBank/DDBJ databases">
        <authorList>
            <person name="Podell S."/>
        </authorList>
    </citation>
    <scope>NUCLEOTIDE SEQUENCE</scope>
    <source>
        <strain evidence="2">Hildebrandi</strain>
    </source>
</reference>
<evidence type="ECO:0000313" key="3">
    <source>
        <dbReference type="Proteomes" id="UP000693970"/>
    </source>
</evidence>
<feature type="compositionally biased region" description="Basic residues" evidence="1">
    <location>
        <begin position="55"/>
        <end position="66"/>
    </location>
</feature>
<dbReference type="OrthoDB" id="103230at2759"/>
<protein>
    <submittedName>
        <fullName evidence="2">Uncharacterized protein</fullName>
    </submittedName>
</protein>
<dbReference type="EMBL" id="JAGRRH010000007">
    <property type="protein sequence ID" value="KAG7367232.1"/>
    <property type="molecule type" value="Genomic_DNA"/>
</dbReference>
<dbReference type="AlphaFoldDB" id="A0A9K3LS68"/>
<evidence type="ECO:0000313" key="2">
    <source>
        <dbReference type="EMBL" id="KAG7367232.1"/>
    </source>
</evidence>
<sequence length="180" mass="21190">MEAQDELEEYVDEYQKYYQLRELYSKNIEPVWKHEVSPDNTTLPPNVAEKRMAGRPKTVRLRKSSHYSHEPEKSPMTCSRCHQRGHNNMRASELVGLVINISKIHVLTDQYSRVSNTISKECILCIVKAEEQYPDWNRKKMRQEQILTQSRWGCPQCNKGKGVPVCNDCWDGFDHQKYML</sequence>
<gene>
    <name evidence="2" type="ORF">IV203_029903</name>
</gene>
<accession>A0A9K3LS68</accession>
<keyword evidence="3" id="KW-1185">Reference proteome</keyword>